<evidence type="ECO:0000256" key="3">
    <source>
        <dbReference type="ARBA" id="ARBA00022801"/>
    </source>
</evidence>
<dbReference type="SMART" id="SM00191">
    <property type="entry name" value="Int_alpha"/>
    <property type="match status" value="6"/>
</dbReference>
<evidence type="ECO:0000256" key="5">
    <source>
        <dbReference type="SAM" id="MobiDB-lite"/>
    </source>
</evidence>
<evidence type="ECO:0000256" key="1">
    <source>
        <dbReference type="ARBA" id="ARBA00022729"/>
    </source>
</evidence>
<reference evidence="7 8" key="1">
    <citation type="submission" date="2023-05" db="EMBL/GenBank/DDBJ databases">
        <title>Draft genome sequence of Streptomyces sp. B-S-A12 isolated from a cave soil in Thailand.</title>
        <authorList>
            <person name="Chamroensaksri N."/>
            <person name="Muangham S."/>
        </authorList>
    </citation>
    <scope>NUCLEOTIDE SEQUENCE [LARGE SCALE GENOMIC DNA]</scope>
    <source>
        <strain evidence="7 8">B-S-A12</strain>
    </source>
</reference>
<dbReference type="InterPro" id="IPR013517">
    <property type="entry name" value="FG-GAP"/>
</dbReference>
<dbReference type="PANTHER" id="PTHR23221">
    <property type="entry name" value="GLYCOSYLPHOSPHATIDYLINOSITOL PHOSPHOLIPASE D"/>
    <property type="match status" value="1"/>
</dbReference>
<dbReference type="InterPro" id="IPR013519">
    <property type="entry name" value="Int_alpha_beta-p"/>
</dbReference>
<dbReference type="EMBL" id="JASCIS010000076">
    <property type="protein sequence ID" value="MDI3424163.1"/>
    <property type="molecule type" value="Genomic_DNA"/>
</dbReference>
<keyword evidence="1 6" id="KW-0732">Signal</keyword>
<dbReference type="PROSITE" id="PS51470">
    <property type="entry name" value="FG_GAP"/>
    <property type="match status" value="3"/>
</dbReference>
<proteinExistence type="predicted"/>
<sequence length="462" mass="45200">MRAKPFAVTAAAAVLAAAGLALPLAEPAAAATALRDDFNGDGYRDLAIGTPAAGAVTVTYGSASGLSPARSVTVTQNTAGVPGVTEPEDEFGENVTSADVDGDGHADLIVGAPGERVEGRPGGSTTIVRGGPKGFTRGGSVLNAPSADDLRFGEGASFIDLDGDGTGNLVVVSANRFWWYADGVPDGPAFGLEGAGLPADVRLDGVVGADFTAGGNGGQYAIHGTRGDGGAYLALVPGGPGDVGLGLRVLAEGDDARATRDAAATGDVDDDGHPDLITGNRDAGSVTVHYGSPDGLGLGRAPRTYDQDSAGVPGVSEPGDAFGASVGAGDVDGDGDADVAIGTPGETVGAHAGVGSVVLLRSGAGGLGSGAAWHQERTGVPGVPEQGDRFGSTVRLGDVNGNGRADLAAAASGEDIGSSADAGAVWVLRGTTTGLTTSYATSFNGSDFGIGGPGRHFGETLH</sequence>
<accession>A0ABT6T9W3</accession>
<keyword evidence="4" id="KW-0325">Glycoprotein</keyword>
<gene>
    <name evidence="7" type="ORF">QIT00_37535</name>
</gene>
<dbReference type="PANTHER" id="PTHR23221:SF7">
    <property type="entry name" value="PHOSPHATIDYLINOSITOL-GLYCAN-SPECIFIC PHOSPHOLIPASE D"/>
    <property type="match status" value="1"/>
</dbReference>
<feature type="chain" id="PRO_5047216933" evidence="6">
    <location>
        <begin position="31"/>
        <end position="462"/>
    </location>
</feature>
<dbReference type="Proteomes" id="UP001237105">
    <property type="component" value="Unassembled WGS sequence"/>
</dbReference>
<evidence type="ECO:0000313" key="7">
    <source>
        <dbReference type="EMBL" id="MDI3424163.1"/>
    </source>
</evidence>
<evidence type="ECO:0000256" key="2">
    <source>
        <dbReference type="ARBA" id="ARBA00022737"/>
    </source>
</evidence>
<feature type="region of interest" description="Disordered" evidence="5">
    <location>
        <begin position="113"/>
        <end position="134"/>
    </location>
</feature>
<keyword evidence="3" id="KW-0378">Hydrolase</keyword>
<keyword evidence="8" id="KW-1185">Reference proteome</keyword>
<evidence type="ECO:0000256" key="6">
    <source>
        <dbReference type="SAM" id="SignalP"/>
    </source>
</evidence>
<dbReference type="Pfam" id="PF01839">
    <property type="entry name" value="FG-GAP"/>
    <property type="match status" value="5"/>
</dbReference>
<evidence type="ECO:0000256" key="4">
    <source>
        <dbReference type="ARBA" id="ARBA00023180"/>
    </source>
</evidence>
<dbReference type="InterPro" id="IPR028994">
    <property type="entry name" value="Integrin_alpha_N"/>
</dbReference>
<dbReference type="SUPFAM" id="SSF69318">
    <property type="entry name" value="Integrin alpha N-terminal domain"/>
    <property type="match status" value="2"/>
</dbReference>
<dbReference type="RefSeq" id="WP_282539989.1">
    <property type="nucleotide sequence ID" value="NZ_JASCIS010000076.1"/>
</dbReference>
<dbReference type="Gene3D" id="2.130.10.130">
    <property type="entry name" value="Integrin alpha, N-terminal"/>
    <property type="match status" value="2"/>
</dbReference>
<feature type="signal peptide" evidence="6">
    <location>
        <begin position="1"/>
        <end position="30"/>
    </location>
</feature>
<keyword evidence="2" id="KW-0677">Repeat</keyword>
<feature type="region of interest" description="Disordered" evidence="5">
    <location>
        <begin position="260"/>
        <end position="286"/>
    </location>
</feature>
<protein>
    <submittedName>
        <fullName evidence="7">FG-GAP repeat protein</fullName>
    </submittedName>
</protein>
<comment type="caution">
    <text evidence="7">The sequence shown here is derived from an EMBL/GenBank/DDBJ whole genome shotgun (WGS) entry which is preliminary data.</text>
</comment>
<organism evidence="7 8">
    <name type="scientific">Streptomyces luteolus</name>
    <dbReference type="NCBI Taxonomy" id="3043615"/>
    <lineage>
        <taxon>Bacteria</taxon>
        <taxon>Bacillati</taxon>
        <taxon>Actinomycetota</taxon>
        <taxon>Actinomycetes</taxon>
        <taxon>Kitasatosporales</taxon>
        <taxon>Streptomycetaceae</taxon>
        <taxon>Streptomyces</taxon>
    </lineage>
</organism>
<name>A0ABT6T9W3_9ACTN</name>
<evidence type="ECO:0000313" key="8">
    <source>
        <dbReference type="Proteomes" id="UP001237105"/>
    </source>
</evidence>